<dbReference type="InterPro" id="IPR036390">
    <property type="entry name" value="WH_DNA-bd_sf"/>
</dbReference>
<dbReference type="Gene3D" id="3.30.420.40">
    <property type="match status" value="2"/>
</dbReference>
<dbReference type="GO" id="GO:0016301">
    <property type="term" value="F:kinase activity"/>
    <property type="evidence" value="ECO:0007669"/>
    <property type="project" value="UniProtKB-KW"/>
</dbReference>
<dbReference type="PANTHER" id="PTHR18964:SF149">
    <property type="entry name" value="BIFUNCTIONAL UDP-N-ACETYLGLUCOSAMINE 2-EPIMERASE_N-ACETYLMANNOSAMINE KINASE"/>
    <property type="match status" value="1"/>
</dbReference>
<dbReference type="InterPro" id="IPR000600">
    <property type="entry name" value="ROK"/>
</dbReference>
<dbReference type="Proteomes" id="UP000226079">
    <property type="component" value="Unassembled WGS sequence"/>
</dbReference>
<dbReference type="InterPro" id="IPR043129">
    <property type="entry name" value="ATPase_NBD"/>
</dbReference>
<dbReference type="InterPro" id="IPR000835">
    <property type="entry name" value="HTH_MarR-typ"/>
</dbReference>
<dbReference type="Pfam" id="PF00480">
    <property type="entry name" value="ROK"/>
    <property type="match status" value="1"/>
</dbReference>
<sequence>MAATVEHLRRANRARVLEQLVYSGSMSRTVLGRRLELSSGGITNIVDDLVADGLVVEEGTRATRGRPVTLLKPNADAALFIGAEVGERDVAVELFDLSMTLRESASRELRDGRSDPTLVGALLRDAVDEIVARHPGRVSGIGLAVPGTVETPGDGGDPIVYAPSLGWKPTPVSVLLDAEIPVFAENATSVTALAEQRLNRDDNRSHFTVAHLGRWVGLGAVMNGELVRGSNGMAGQWGHTTAEPTGPLCRCGSRGCLESLIGAEALLGQWHAAGGPDQTGSGWDRITALCEAARDGDPIASGVVADALQRLGISLGNVITLLNPERVFISGWVGLRLMHYFGAELEAAVTSHAFGPSTKTLQIVPTSFGGDTTAVGAALIPLARFIEQIAAGPAKASS</sequence>
<evidence type="ECO:0000256" key="1">
    <source>
        <dbReference type="ARBA" id="ARBA00006479"/>
    </source>
</evidence>
<comment type="similarity">
    <text evidence="1">Belongs to the ROK (NagC/XylR) family.</text>
</comment>
<evidence type="ECO:0000259" key="2">
    <source>
        <dbReference type="Pfam" id="PF12802"/>
    </source>
</evidence>
<dbReference type="RefSeq" id="WP_098461746.1">
    <property type="nucleotide sequence ID" value="NZ_PDJC01000001.1"/>
</dbReference>
<proteinExistence type="inferred from homology"/>
<dbReference type="EMBL" id="PDJC01000001">
    <property type="protein sequence ID" value="PFG18385.1"/>
    <property type="molecule type" value="Genomic_DNA"/>
</dbReference>
<dbReference type="InterPro" id="IPR036388">
    <property type="entry name" value="WH-like_DNA-bd_sf"/>
</dbReference>
<evidence type="ECO:0000313" key="4">
    <source>
        <dbReference type="Proteomes" id="UP000226079"/>
    </source>
</evidence>
<dbReference type="Gene3D" id="1.10.10.10">
    <property type="entry name" value="Winged helix-like DNA-binding domain superfamily/Winged helix DNA-binding domain"/>
    <property type="match status" value="1"/>
</dbReference>
<dbReference type="Pfam" id="PF12802">
    <property type="entry name" value="MarR_2"/>
    <property type="match status" value="1"/>
</dbReference>
<evidence type="ECO:0000313" key="3">
    <source>
        <dbReference type="EMBL" id="PFG18385.1"/>
    </source>
</evidence>
<accession>A0A2A9CWL2</accession>
<dbReference type="AlphaFoldDB" id="A0A2A9CWL2"/>
<keyword evidence="3" id="KW-0808">Transferase</keyword>
<dbReference type="OrthoDB" id="3225083at2"/>
<protein>
    <submittedName>
        <fullName evidence="3">Putative NBD/HSP70 family sugar kinase</fullName>
    </submittedName>
</protein>
<dbReference type="SUPFAM" id="SSF46785">
    <property type="entry name" value="Winged helix' DNA-binding domain"/>
    <property type="match status" value="1"/>
</dbReference>
<keyword evidence="3" id="KW-0418">Kinase</keyword>
<gene>
    <name evidence="3" type="ORF">ATK74_2971</name>
</gene>
<dbReference type="PANTHER" id="PTHR18964">
    <property type="entry name" value="ROK (REPRESSOR, ORF, KINASE) FAMILY"/>
    <property type="match status" value="1"/>
</dbReference>
<feature type="domain" description="HTH marR-type" evidence="2">
    <location>
        <begin position="13"/>
        <end position="60"/>
    </location>
</feature>
<dbReference type="SUPFAM" id="SSF53067">
    <property type="entry name" value="Actin-like ATPase domain"/>
    <property type="match status" value="2"/>
</dbReference>
<reference evidence="3 4" key="1">
    <citation type="submission" date="2017-10" db="EMBL/GenBank/DDBJ databases">
        <title>Sequencing the genomes of 1000 actinobacteria strains.</title>
        <authorList>
            <person name="Klenk H.-P."/>
        </authorList>
    </citation>
    <scope>NUCLEOTIDE SEQUENCE [LARGE SCALE GENOMIC DNA]</scope>
    <source>
        <strain evidence="3 4">DSM 15597</strain>
    </source>
</reference>
<keyword evidence="4" id="KW-1185">Reference proteome</keyword>
<organism evidence="3 4">
    <name type="scientific">Propionicimonas paludicola</name>
    <dbReference type="NCBI Taxonomy" id="185243"/>
    <lineage>
        <taxon>Bacteria</taxon>
        <taxon>Bacillati</taxon>
        <taxon>Actinomycetota</taxon>
        <taxon>Actinomycetes</taxon>
        <taxon>Propionibacteriales</taxon>
        <taxon>Nocardioidaceae</taxon>
        <taxon>Propionicimonas</taxon>
    </lineage>
</organism>
<name>A0A2A9CWL2_9ACTN</name>
<comment type="caution">
    <text evidence="3">The sequence shown here is derived from an EMBL/GenBank/DDBJ whole genome shotgun (WGS) entry which is preliminary data.</text>
</comment>